<feature type="region of interest" description="Disordered" evidence="9">
    <location>
        <begin position="64"/>
        <end position="163"/>
    </location>
</feature>
<comment type="catalytic activity">
    <reaction evidence="8">
        <text>O-phospho-L-tyrosyl-[protein] + H2O = L-tyrosyl-[protein] + phosphate</text>
        <dbReference type="Rhea" id="RHEA:10684"/>
        <dbReference type="Rhea" id="RHEA-COMP:10136"/>
        <dbReference type="Rhea" id="RHEA-COMP:20101"/>
        <dbReference type="ChEBI" id="CHEBI:15377"/>
        <dbReference type="ChEBI" id="CHEBI:43474"/>
        <dbReference type="ChEBI" id="CHEBI:46858"/>
        <dbReference type="ChEBI" id="CHEBI:61978"/>
        <dbReference type="EC" id="3.1.3.48"/>
    </reaction>
</comment>
<dbReference type="Gene3D" id="3.40.250.10">
    <property type="entry name" value="Rhodanese-like domain"/>
    <property type="match status" value="1"/>
</dbReference>
<reference evidence="11" key="2">
    <citation type="submission" date="2020-02" db="EMBL/GenBank/DDBJ databases">
        <title>Esox lucius (northern pike) genome, fEsoLuc1, primary haplotype.</title>
        <authorList>
            <person name="Myers G."/>
            <person name="Karagic N."/>
            <person name="Meyer A."/>
            <person name="Pippel M."/>
            <person name="Reichard M."/>
            <person name="Winkler S."/>
            <person name="Tracey A."/>
            <person name="Sims Y."/>
            <person name="Howe K."/>
            <person name="Rhie A."/>
            <person name="Formenti G."/>
            <person name="Durbin R."/>
            <person name="Fedrigo O."/>
            <person name="Jarvis E.D."/>
        </authorList>
    </citation>
    <scope>NUCLEOTIDE SEQUENCE [LARGE SCALE GENOMIC DNA]</scope>
</reference>
<evidence type="ECO:0000313" key="12">
    <source>
        <dbReference type="Proteomes" id="UP000265140"/>
    </source>
</evidence>
<feature type="region of interest" description="Disordered" evidence="9">
    <location>
        <begin position="413"/>
        <end position="432"/>
    </location>
</feature>
<evidence type="ECO:0000259" key="10">
    <source>
        <dbReference type="PROSITE" id="PS50206"/>
    </source>
</evidence>
<evidence type="ECO:0000256" key="1">
    <source>
        <dbReference type="ARBA" id="ARBA00011065"/>
    </source>
</evidence>
<accession>A0A3P9A9K7</accession>
<dbReference type="GO" id="GO:0000086">
    <property type="term" value="P:G2/M transition of mitotic cell cycle"/>
    <property type="evidence" value="ECO:0007669"/>
    <property type="project" value="TreeGrafter"/>
</dbReference>
<keyword evidence="7" id="KW-0131">Cell cycle</keyword>
<evidence type="ECO:0000256" key="2">
    <source>
        <dbReference type="ARBA" id="ARBA00013064"/>
    </source>
</evidence>
<dbReference type="FunFam" id="3.40.250.10:FF:000021">
    <property type="entry name" value="M-phase inducer phosphatase cdc-25.2"/>
    <property type="match status" value="1"/>
</dbReference>
<sequence length="439" mass="48852">MEITKVHWNDISPEGPVWLPVNNETDWTLSPSPDTEQSPLSELSSGLRSLHCQDHAATPCTKLRLTPDLFSPSPPGTTLDSTPDSRPVPLGEETPTKNLLKDSGNRRRKERFLSPGSSPPKMKRLRVKLSTRFRSPAAVQRSDPGVRGKRGPGQSSPPGGGAACVQRGDMELSEVDALLSVRRVNSRRRPFSPSSLLGSTMENHSLTGDYSKPLVLPVKRVNHQGLHCITSQTVSLSYRPPHSLYYLGTIPIGPCVPPNVLQVASLLGGQYSGPVEDFLIVDCRYPYEYQGGHIKGAVNLHTRAQIKGALLQVPGLRQVTSTPGDGPLTAGQGSPSEGSSPRKLIVFHCEFSSERGPRLCHYLREQDRALHASLYPLLFYPELYLLEGGYRHFHACYPELCEPRGYVSMRHHDHRDQWRRPQRKTTSRLRKRSPLYKTF</sequence>
<evidence type="ECO:0000256" key="5">
    <source>
        <dbReference type="ARBA" id="ARBA00022801"/>
    </source>
</evidence>
<keyword evidence="3" id="KW-0132">Cell division</keyword>
<dbReference type="Ensembl" id="ENSELUT00000040309.3">
    <property type="protein sequence ID" value="ENSELUP00000037693.3"/>
    <property type="gene ID" value="ENSELUG00000000659.3"/>
</dbReference>
<proteinExistence type="inferred from homology"/>
<keyword evidence="4" id="KW-0498">Mitosis</keyword>
<evidence type="ECO:0000256" key="4">
    <source>
        <dbReference type="ARBA" id="ARBA00022776"/>
    </source>
</evidence>
<feature type="compositionally biased region" description="Basic residues" evidence="9">
    <location>
        <begin position="121"/>
        <end position="131"/>
    </location>
</feature>
<dbReference type="GeneTree" id="ENSGT00940000166659"/>
<dbReference type="Bgee" id="ENSELUG00000000659">
    <property type="expression patterns" value="Expressed in testis and 8 other cell types or tissues"/>
</dbReference>
<reference evidence="11" key="4">
    <citation type="submission" date="2025-09" db="UniProtKB">
        <authorList>
            <consortium name="Ensembl"/>
        </authorList>
    </citation>
    <scope>IDENTIFICATION</scope>
</reference>
<dbReference type="InterPro" id="IPR036873">
    <property type="entry name" value="Rhodanese-like_dom_sf"/>
</dbReference>
<dbReference type="GO" id="GO:0004725">
    <property type="term" value="F:protein tyrosine phosphatase activity"/>
    <property type="evidence" value="ECO:0007669"/>
    <property type="project" value="UniProtKB-EC"/>
</dbReference>
<name>A0A3P9A9K7_ESOLU</name>
<dbReference type="GO" id="GO:0005634">
    <property type="term" value="C:nucleus"/>
    <property type="evidence" value="ECO:0007669"/>
    <property type="project" value="TreeGrafter"/>
</dbReference>
<dbReference type="InterPro" id="IPR001763">
    <property type="entry name" value="Rhodanese-like_dom"/>
</dbReference>
<protein>
    <recommendedName>
        <fullName evidence="2">protein-tyrosine-phosphatase</fullName>
        <ecNumber evidence="2">3.1.3.48</ecNumber>
    </recommendedName>
</protein>
<evidence type="ECO:0000256" key="8">
    <source>
        <dbReference type="ARBA" id="ARBA00051722"/>
    </source>
</evidence>
<dbReference type="GO" id="GO:0110032">
    <property type="term" value="P:positive regulation of G2/MI transition of meiotic cell cycle"/>
    <property type="evidence" value="ECO:0007669"/>
    <property type="project" value="TreeGrafter"/>
</dbReference>
<dbReference type="GO" id="GO:0010971">
    <property type="term" value="P:positive regulation of G2/M transition of mitotic cell cycle"/>
    <property type="evidence" value="ECO:0007669"/>
    <property type="project" value="TreeGrafter"/>
</dbReference>
<reference evidence="11" key="3">
    <citation type="submission" date="2025-08" db="UniProtKB">
        <authorList>
            <consortium name="Ensembl"/>
        </authorList>
    </citation>
    <scope>IDENTIFICATION</scope>
</reference>
<dbReference type="PROSITE" id="PS50206">
    <property type="entry name" value="RHODANESE_3"/>
    <property type="match status" value="1"/>
</dbReference>
<keyword evidence="6" id="KW-0904">Protein phosphatase</keyword>
<comment type="similarity">
    <text evidence="1">Belongs to the MPI phosphatase family.</text>
</comment>
<reference evidence="12" key="1">
    <citation type="journal article" date="2014" name="PLoS ONE">
        <title>The genome and linkage map of the northern pike (Esox lucius): conserved synteny revealed between the salmonid sister group and the Neoteleostei.</title>
        <authorList>
            <person name="Rondeau E.B."/>
            <person name="Minkley D.R."/>
            <person name="Leong J.S."/>
            <person name="Messmer A.M."/>
            <person name="Jantzen J.R."/>
            <person name="von Schalburg K.R."/>
            <person name="Lemon C."/>
            <person name="Bird N.H."/>
            <person name="Koop B.F."/>
        </authorList>
    </citation>
    <scope>NUCLEOTIDE SEQUENCE</scope>
</reference>
<evidence type="ECO:0000256" key="3">
    <source>
        <dbReference type="ARBA" id="ARBA00022618"/>
    </source>
</evidence>
<evidence type="ECO:0000313" key="11">
    <source>
        <dbReference type="Ensembl" id="ENSELUP00000037693.3"/>
    </source>
</evidence>
<evidence type="ECO:0000256" key="7">
    <source>
        <dbReference type="ARBA" id="ARBA00023306"/>
    </source>
</evidence>
<dbReference type="AlphaFoldDB" id="A0A3P9A9K7"/>
<evidence type="ECO:0000256" key="6">
    <source>
        <dbReference type="ARBA" id="ARBA00022912"/>
    </source>
</evidence>
<keyword evidence="5" id="KW-0378">Hydrolase</keyword>
<organism evidence="11 12">
    <name type="scientific">Esox lucius</name>
    <name type="common">Northern pike</name>
    <dbReference type="NCBI Taxonomy" id="8010"/>
    <lineage>
        <taxon>Eukaryota</taxon>
        <taxon>Metazoa</taxon>
        <taxon>Chordata</taxon>
        <taxon>Craniata</taxon>
        <taxon>Vertebrata</taxon>
        <taxon>Euteleostomi</taxon>
        <taxon>Actinopterygii</taxon>
        <taxon>Neopterygii</taxon>
        <taxon>Teleostei</taxon>
        <taxon>Protacanthopterygii</taxon>
        <taxon>Esociformes</taxon>
        <taxon>Esocidae</taxon>
        <taxon>Esox</taxon>
    </lineage>
</organism>
<keyword evidence="12" id="KW-1185">Reference proteome</keyword>
<dbReference type="GO" id="GO:0005737">
    <property type="term" value="C:cytoplasm"/>
    <property type="evidence" value="ECO:0007669"/>
    <property type="project" value="TreeGrafter"/>
</dbReference>
<dbReference type="PANTHER" id="PTHR10828">
    <property type="entry name" value="M-PHASE INDUCER PHOSPHATASE DUAL SPECIFICITY PHOSPHATASE CDC25"/>
    <property type="match status" value="1"/>
</dbReference>
<feature type="region of interest" description="Disordered" evidence="9">
    <location>
        <begin position="317"/>
        <end position="340"/>
    </location>
</feature>
<evidence type="ECO:0000256" key="9">
    <source>
        <dbReference type="SAM" id="MobiDB-lite"/>
    </source>
</evidence>
<feature type="region of interest" description="Disordered" evidence="9">
    <location>
        <begin position="22"/>
        <end position="46"/>
    </location>
</feature>
<feature type="compositionally biased region" description="Basic residues" evidence="9">
    <location>
        <begin position="420"/>
        <end position="432"/>
    </location>
</feature>
<dbReference type="EC" id="3.1.3.48" evidence="2"/>
<dbReference type="Proteomes" id="UP000265140">
    <property type="component" value="Chromosome 9"/>
</dbReference>
<dbReference type="GO" id="GO:0051301">
    <property type="term" value="P:cell division"/>
    <property type="evidence" value="ECO:0007669"/>
    <property type="project" value="UniProtKB-KW"/>
</dbReference>
<dbReference type="PANTHER" id="PTHR10828:SF17">
    <property type="entry name" value="PROTEIN-TYROSINE-PHOSPHATASE"/>
    <property type="match status" value="1"/>
</dbReference>
<dbReference type="SMART" id="SM00450">
    <property type="entry name" value="RHOD"/>
    <property type="match status" value="1"/>
</dbReference>
<feature type="domain" description="Rhodanese" evidence="10">
    <location>
        <begin position="274"/>
        <end position="402"/>
    </location>
</feature>
<dbReference type="Pfam" id="PF00581">
    <property type="entry name" value="Rhodanese"/>
    <property type="match status" value="1"/>
</dbReference>
<dbReference type="SUPFAM" id="SSF52821">
    <property type="entry name" value="Rhodanese/Cell cycle control phosphatase"/>
    <property type="match status" value="1"/>
</dbReference>